<gene>
    <name evidence="1" type="ORF">EZJ19_12245</name>
</gene>
<sequence length="185" mass="21275">MNIGEELVAAYLQHIKGCEFIQQNLHTPDTQGEVDVVGINLTEQAVYVCEVAVHLATGLLYTKGSQPNNVGKLTEKFSRDIEYAQKYFHDYRQHFMLWSPIVRTSKAGAVLNQERDLEDIKANILANYGVTIEFVVNEDFRGRLDELRHYAGGKTEELKNPVLRLFQIEEMLNKHLKRRLKKATQ</sequence>
<organism evidence="1 2">
    <name type="scientific">Parasulfuritortus cantonensis</name>
    <dbReference type="NCBI Taxonomy" id="2528202"/>
    <lineage>
        <taxon>Bacteria</taxon>
        <taxon>Pseudomonadati</taxon>
        <taxon>Pseudomonadota</taxon>
        <taxon>Betaproteobacteria</taxon>
        <taxon>Nitrosomonadales</taxon>
        <taxon>Thiobacillaceae</taxon>
        <taxon>Parasulfuritortus</taxon>
    </lineage>
</organism>
<comment type="caution">
    <text evidence="1">The sequence shown here is derived from an EMBL/GenBank/DDBJ whole genome shotgun (WGS) entry which is preliminary data.</text>
</comment>
<dbReference type="OrthoDB" id="5196236at2"/>
<evidence type="ECO:0000313" key="1">
    <source>
        <dbReference type="EMBL" id="TCJ12986.1"/>
    </source>
</evidence>
<reference evidence="1 2" key="1">
    <citation type="submission" date="2019-03" db="EMBL/GenBank/DDBJ databases">
        <title>Genome sequence of Thiobacillaceae bacterium LSR1, a sulfur-oxidizing bacterium isolated from freshwater sediment.</title>
        <authorList>
            <person name="Li S."/>
        </authorList>
    </citation>
    <scope>NUCLEOTIDE SEQUENCE [LARGE SCALE GENOMIC DNA]</scope>
    <source>
        <strain evidence="1 2">LSR1</strain>
    </source>
</reference>
<evidence type="ECO:0000313" key="2">
    <source>
        <dbReference type="Proteomes" id="UP000295443"/>
    </source>
</evidence>
<dbReference type="RefSeq" id="WP_131447970.1">
    <property type="nucleotide sequence ID" value="NZ_SJZB01000042.1"/>
</dbReference>
<dbReference type="EMBL" id="SJZB01000042">
    <property type="protein sequence ID" value="TCJ12986.1"/>
    <property type="molecule type" value="Genomic_DNA"/>
</dbReference>
<name>A0A4V2NVD0_9PROT</name>
<dbReference type="Proteomes" id="UP000295443">
    <property type="component" value="Unassembled WGS sequence"/>
</dbReference>
<dbReference type="AlphaFoldDB" id="A0A4V2NVD0"/>
<proteinExistence type="predicted"/>
<keyword evidence="2" id="KW-1185">Reference proteome</keyword>
<accession>A0A4V2NVD0</accession>
<protein>
    <submittedName>
        <fullName evidence="1">Uncharacterized protein</fullName>
    </submittedName>
</protein>